<evidence type="ECO:0000256" key="3">
    <source>
        <dbReference type="ARBA" id="ARBA00023157"/>
    </source>
</evidence>
<organism evidence="4">
    <name type="scientific">marine sediment metagenome</name>
    <dbReference type="NCBI Taxonomy" id="412755"/>
    <lineage>
        <taxon>unclassified sequences</taxon>
        <taxon>metagenomes</taxon>
        <taxon>ecological metagenomes</taxon>
    </lineage>
</organism>
<evidence type="ECO:0008006" key="5">
    <source>
        <dbReference type="Google" id="ProtNLM"/>
    </source>
</evidence>
<keyword evidence="1" id="KW-0732">Signal</keyword>
<proteinExistence type="predicted"/>
<dbReference type="EMBL" id="BARS01009139">
    <property type="protein sequence ID" value="GAF70367.1"/>
    <property type="molecule type" value="Genomic_DNA"/>
</dbReference>
<evidence type="ECO:0000256" key="1">
    <source>
        <dbReference type="ARBA" id="ARBA00022729"/>
    </source>
</evidence>
<dbReference type="AlphaFoldDB" id="X0S340"/>
<evidence type="ECO:0000313" key="4">
    <source>
        <dbReference type="EMBL" id="GAF70367.1"/>
    </source>
</evidence>
<protein>
    <recommendedName>
        <fullName evidence="5">DUF4215 domain-containing protein</fullName>
    </recommendedName>
</protein>
<name>X0S340_9ZZZZ</name>
<reference evidence="4" key="1">
    <citation type="journal article" date="2014" name="Front. Microbiol.">
        <title>High frequency of phylogenetically diverse reductive dehalogenase-homologous genes in deep subseafloor sedimentary metagenomes.</title>
        <authorList>
            <person name="Kawai M."/>
            <person name="Futagami T."/>
            <person name="Toyoda A."/>
            <person name="Takaki Y."/>
            <person name="Nishi S."/>
            <person name="Hori S."/>
            <person name="Arai W."/>
            <person name="Tsubouchi T."/>
            <person name="Morono Y."/>
            <person name="Uchiyama I."/>
            <person name="Ito T."/>
            <person name="Fujiyama A."/>
            <person name="Inagaki F."/>
            <person name="Takami H."/>
        </authorList>
    </citation>
    <scope>NUCLEOTIDE SEQUENCE</scope>
    <source>
        <strain evidence="4">Expedition CK06-06</strain>
    </source>
</reference>
<evidence type="ECO:0000256" key="2">
    <source>
        <dbReference type="ARBA" id="ARBA00022737"/>
    </source>
</evidence>
<keyword evidence="2" id="KW-0677">Repeat</keyword>
<dbReference type="NCBIfam" id="TIGR02232">
    <property type="entry name" value="myxo_disulf_rpt"/>
    <property type="match status" value="1"/>
</dbReference>
<gene>
    <name evidence="4" type="ORF">S01H1_17246</name>
</gene>
<dbReference type="InterPro" id="IPR011936">
    <property type="entry name" value="Myxo_disulph_rpt"/>
</dbReference>
<sequence length="32" mass="3108">ATCTTGPAGGPEECDDGNTTDLDGCDSTCATE</sequence>
<accession>X0S340</accession>
<keyword evidence="3" id="KW-1015">Disulfide bond</keyword>
<comment type="caution">
    <text evidence="4">The sequence shown here is derived from an EMBL/GenBank/DDBJ whole genome shotgun (WGS) entry which is preliminary data.</text>
</comment>
<feature type="non-terminal residue" evidence="4">
    <location>
        <position position="1"/>
    </location>
</feature>